<dbReference type="PANTHER" id="PTHR43000">
    <property type="entry name" value="DTDP-D-GLUCOSE 4,6-DEHYDRATASE-RELATED"/>
    <property type="match status" value="1"/>
</dbReference>
<dbReference type="InterPro" id="IPR016040">
    <property type="entry name" value="NAD(P)-bd_dom"/>
</dbReference>
<reference evidence="2 3" key="1">
    <citation type="submission" date="2018-07" db="EMBL/GenBank/DDBJ databases">
        <title>Genomic Encyclopedia of Type Strains, Phase IV (KMG-IV): sequencing the most valuable type-strain genomes for metagenomic binning, comparative biology and taxonomic classification.</title>
        <authorList>
            <person name="Goeker M."/>
        </authorList>
    </citation>
    <scope>NUCLEOTIDE SEQUENCE [LARGE SCALE GENOMIC DNA]</scope>
    <source>
        <strain evidence="2 3">DSM 4134</strain>
    </source>
</reference>
<dbReference type="CDD" id="cd05252">
    <property type="entry name" value="CDP_GD_SDR_e"/>
    <property type="match status" value="1"/>
</dbReference>
<gene>
    <name evidence="2" type="ORF">C7460_11480</name>
</gene>
<feature type="domain" description="NAD(P)-binding" evidence="1">
    <location>
        <begin position="20"/>
        <end position="330"/>
    </location>
</feature>
<dbReference type="SUPFAM" id="SSF51735">
    <property type="entry name" value="NAD(P)-binding Rossmann-fold domains"/>
    <property type="match status" value="1"/>
</dbReference>
<proteinExistence type="predicted"/>
<accession>A0A3D9L285</accession>
<sequence length="367" mass="41512">MENMEVMSDLNNFYRDKRVLITGHTGFKGSWLVSYLLELNATVAGYSLAPKKEQNLFDLLELENKCQHSIGDIRNLPNLKKVINDFQPDIIFHLAAQALVKSSYEDPIDTYSTNVLGTANLLEATKGIKGSCAVVVITTDKVYHNEEWAYPYRENDRLGGYDPYSSSKACCELLTASFRNSFFPVPDFKQHQTAIATARSGNVIGGGDWSEFRIIPDIVRALVEGKTITLRNPASVRPWQHVLDPLYGYLLLGAKLSESPEHFSEAWNFAPMSTEHITVEQLTKQAIQIWGEGEFEQYRAPKDHLQHETSLLTLDASKSSKLLAWKPVYDGWAAIEHTIQWYKDFHAMADVTKLVNSDIKSHLKNLK</sequence>
<dbReference type="InterPro" id="IPR013445">
    <property type="entry name" value="CDP_4_6_deHydtase"/>
</dbReference>
<dbReference type="AlphaFoldDB" id="A0A3D9L285"/>
<comment type="caution">
    <text evidence="2">The sequence shown here is derived from an EMBL/GenBank/DDBJ whole genome shotgun (WGS) entry which is preliminary data.</text>
</comment>
<keyword evidence="3" id="KW-1185">Reference proteome</keyword>
<dbReference type="Gene3D" id="3.40.50.720">
    <property type="entry name" value="NAD(P)-binding Rossmann-like Domain"/>
    <property type="match status" value="1"/>
</dbReference>
<dbReference type="NCBIfam" id="TIGR02622">
    <property type="entry name" value="CDP_4_6_dhtase"/>
    <property type="match status" value="1"/>
</dbReference>
<evidence type="ECO:0000313" key="2">
    <source>
        <dbReference type="EMBL" id="RED96622.1"/>
    </source>
</evidence>
<dbReference type="Proteomes" id="UP000256779">
    <property type="component" value="Unassembled WGS sequence"/>
</dbReference>
<protein>
    <submittedName>
        <fullName evidence="2">CDP-glucose 4,6-dehydratase</fullName>
    </submittedName>
</protein>
<dbReference type="InterPro" id="IPR036291">
    <property type="entry name" value="NAD(P)-bd_dom_sf"/>
</dbReference>
<organism evidence="2 3">
    <name type="scientific">Marinoscillum furvescens DSM 4134</name>
    <dbReference type="NCBI Taxonomy" id="1122208"/>
    <lineage>
        <taxon>Bacteria</taxon>
        <taxon>Pseudomonadati</taxon>
        <taxon>Bacteroidota</taxon>
        <taxon>Cytophagia</taxon>
        <taxon>Cytophagales</taxon>
        <taxon>Reichenbachiellaceae</taxon>
        <taxon>Marinoscillum</taxon>
    </lineage>
</organism>
<dbReference type="EMBL" id="QREG01000014">
    <property type="protein sequence ID" value="RED96622.1"/>
    <property type="molecule type" value="Genomic_DNA"/>
</dbReference>
<dbReference type="Pfam" id="PF16363">
    <property type="entry name" value="GDP_Man_Dehyd"/>
    <property type="match status" value="1"/>
</dbReference>
<dbReference type="Gene3D" id="3.90.25.10">
    <property type="entry name" value="UDP-galactose 4-epimerase, domain 1"/>
    <property type="match status" value="1"/>
</dbReference>
<evidence type="ECO:0000259" key="1">
    <source>
        <dbReference type="Pfam" id="PF16363"/>
    </source>
</evidence>
<name>A0A3D9L285_MARFU</name>
<evidence type="ECO:0000313" key="3">
    <source>
        <dbReference type="Proteomes" id="UP000256779"/>
    </source>
</evidence>